<name>A0A563U453_9SPHI</name>
<dbReference type="InterPro" id="IPR038725">
    <property type="entry name" value="YdaG_split_barrel_FMN-bd"/>
</dbReference>
<dbReference type="Gene3D" id="2.30.110.10">
    <property type="entry name" value="Electron Transport, Fmn-binding Protein, Chain A"/>
    <property type="match status" value="1"/>
</dbReference>
<protein>
    <submittedName>
        <fullName evidence="2">Pyridoxamine 5'-phosphate oxidase family protein</fullName>
    </submittedName>
</protein>
<reference evidence="2 3" key="1">
    <citation type="submission" date="2019-07" db="EMBL/GenBank/DDBJ databases">
        <authorList>
            <person name="Kim J."/>
        </authorList>
    </citation>
    <scope>NUCLEOTIDE SEQUENCE [LARGE SCALE GENOMIC DNA]</scope>
    <source>
        <strain evidence="2 3">MJ1a</strain>
    </source>
</reference>
<gene>
    <name evidence="2" type="ORF">FPZ42_10770</name>
</gene>
<feature type="domain" description="General stress protein FMN-binding split barrel" evidence="1">
    <location>
        <begin position="12"/>
        <end position="157"/>
    </location>
</feature>
<proteinExistence type="predicted"/>
<dbReference type="AlphaFoldDB" id="A0A563U453"/>
<accession>A0A563U453</accession>
<dbReference type="Pfam" id="PF16242">
    <property type="entry name" value="Pyrid_ox_like"/>
    <property type="match status" value="1"/>
</dbReference>
<dbReference type="RefSeq" id="WP_146271210.1">
    <property type="nucleotide sequence ID" value="NZ_VOEI01000003.1"/>
</dbReference>
<dbReference type="PANTHER" id="PTHR34818">
    <property type="entry name" value="PROTEIN BLI-3"/>
    <property type="match status" value="1"/>
</dbReference>
<dbReference type="SUPFAM" id="SSF50475">
    <property type="entry name" value="FMN-binding split barrel"/>
    <property type="match status" value="1"/>
</dbReference>
<dbReference type="EMBL" id="VOEI01000003">
    <property type="protein sequence ID" value="TWR26105.1"/>
    <property type="molecule type" value="Genomic_DNA"/>
</dbReference>
<dbReference type="OrthoDB" id="1432662at2"/>
<comment type="caution">
    <text evidence="2">The sequence shown here is derived from an EMBL/GenBank/DDBJ whole genome shotgun (WGS) entry which is preliminary data.</text>
</comment>
<sequence length="167" mass="19053">MSSDWSRTEGLDYLRDKVKEIKTAMLTTYSEEHGFSSRPMGTADIDGDGNIWFFTNEYSPKVSEISMENTVSLTYSDVENHTYLSIVGEAKVEDDKAKMKELWNPFVQAFFPEGLDDPKLTLLKVIPNDAEYWDSSSSRMVVLFNMLKARLTGKQYDEGKHGKVDLN</sequence>
<dbReference type="InterPro" id="IPR012349">
    <property type="entry name" value="Split_barrel_FMN-bd"/>
</dbReference>
<evidence type="ECO:0000313" key="2">
    <source>
        <dbReference type="EMBL" id="TWR26105.1"/>
    </source>
</evidence>
<evidence type="ECO:0000259" key="1">
    <source>
        <dbReference type="Pfam" id="PF16242"/>
    </source>
</evidence>
<dbReference type="PANTHER" id="PTHR34818:SF1">
    <property type="entry name" value="PROTEIN BLI-3"/>
    <property type="match status" value="1"/>
</dbReference>
<evidence type="ECO:0000313" key="3">
    <source>
        <dbReference type="Proteomes" id="UP000318010"/>
    </source>
</evidence>
<organism evidence="2 3">
    <name type="scientific">Mucilaginibacter achroorhodeus</name>
    <dbReference type="NCBI Taxonomy" id="2599294"/>
    <lineage>
        <taxon>Bacteria</taxon>
        <taxon>Pseudomonadati</taxon>
        <taxon>Bacteroidota</taxon>
        <taxon>Sphingobacteriia</taxon>
        <taxon>Sphingobacteriales</taxon>
        <taxon>Sphingobacteriaceae</taxon>
        <taxon>Mucilaginibacter</taxon>
    </lineage>
</organism>
<dbReference type="InterPro" id="IPR052917">
    <property type="entry name" value="Stress-Dev_Protein"/>
</dbReference>
<dbReference type="Proteomes" id="UP000318010">
    <property type="component" value="Unassembled WGS sequence"/>
</dbReference>
<keyword evidence="3" id="KW-1185">Reference proteome</keyword>